<evidence type="ECO:0000256" key="1">
    <source>
        <dbReference type="ARBA" id="ARBA00004167"/>
    </source>
</evidence>
<dbReference type="AlphaFoldDB" id="A0A9Q0F3H3"/>
<evidence type="ECO:0000259" key="7">
    <source>
        <dbReference type="SMART" id="SM00769"/>
    </source>
</evidence>
<gene>
    <name evidence="8" type="ORF">Tsubulata_039218</name>
</gene>
<dbReference type="InterPro" id="IPR004864">
    <property type="entry name" value="LEA_2"/>
</dbReference>
<dbReference type="Proteomes" id="UP001141552">
    <property type="component" value="Unassembled WGS sequence"/>
</dbReference>
<organism evidence="8 9">
    <name type="scientific">Turnera subulata</name>
    <dbReference type="NCBI Taxonomy" id="218843"/>
    <lineage>
        <taxon>Eukaryota</taxon>
        <taxon>Viridiplantae</taxon>
        <taxon>Streptophyta</taxon>
        <taxon>Embryophyta</taxon>
        <taxon>Tracheophyta</taxon>
        <taxon>Spermatophyta</taxon>
        <taxon>Magnoliopsida</taxon>
        <taxon>eudicotyledons</taxon>
        <taxon>Gunneridae</taxon>
        <taxon>Pentapetalae</taxon>
        <taxon>rosids</taxon>
        <taxon>fabids</taxon>
        <taxon>Malpighiales</taxon>
        <taxon>Passifloraceae</taxon>
        <taxon>Turnera</taxon>
    </lineage>
</organism>
<evidence type="ECO:0000256" key="6">
    <source>
        <dbReference type="SAM" id="Phobius"/>
    </source>
</evidence>
<dbReference type="GO" id="GO:0098542">
    <property type="term" value="P:defense response to other organism"/>
    <property type="evidence" value="ECO:0007669"/>
    <property type="project" value="InterPro"/>
</dbReference>
<accession>A0A9Q0F3H3</accession>
<evidence type="ECO:0000256" key="3">
    <source>
        <dbReference type="ARBA" id="ARBA00022989"/>
    </source>
</evidence>
<reference evidence="8" key="1">
    <citation type="submission" date="2022-02" db="EMBL/GenBank/DDBJ databases">
        <authorList>
            <person name="Henning P.M."/>
            <person name="McCubbin A.G."/>
            <person name="Shore J.S."/>
        </authorList>
    </citation>
    <scope>NUCLEOTIDE SEQUENCE</scope>
    <source>
        <strain evidence="8">F60SS</strain>
        <tissue evidence="8">Leaves</tissue>
    </source>
</reference>
<dbReference type="PANTHER" id="PTHR31234:SF65">
    <property type="entry name" value="LATE EMBRYOGENESIS ABUNDANT PROTEIN, LEA_2 SUBGROUP"/>
    <property type="match status" value="1"/>
</dbReference>
<keyword evidence="4 6" id="KW-0472">Membrane</keyword>
<dbReference type="GO" id="GO:0016020">
    <property type="term" value="C:membrane"/>
    <property type="evidence" value="ECO:0007669"/>
    <property type="project" value="UniProtKB-SubCell"/>
</dbReference>
<sequence length="228" mass="25372">MREQEQVWPLAPASNSQRSDHLEEATPASAPDAGAVKKPRSRRCMKCWVCMGAIFLILATLILVLIFTVFRTKDPVITMNSITITQLQLVNGTTIPKPGTNISFVADVSVKNPNYASFKYRNTTTSLYYRGRVAGQARSGPGKARARRTVRMNVTVDVVPDKLMSSPNLTADLGSGILPMTTYSRVPGRMKIVFVKKWIVVKLNCSIAFNISRQAIESQKCRRNVDFF</sequence>
<keyword evidence="2 6" id="KW-0812">Transmembrane</keyword>
<reference evidence="8" key="2">
    <citation type="journal article" date="2023" name="Plants (Basel)">
        <title>Annotation of the Turnera subulata (Passifloraceae) Draft Genome Reveals the S-Locus Evolved after the Divergence of Turneroideae from Passifloroideae in a Stepwise Manner.</title>
        <authorList>
            <person name="Henning P.M."/>
            <person name="Roalson E.H."/>
            <person name="Mir W."/>
            <person name="McCubbin A.G."/>
            <person name="Shore J.S."/>
        </authorList>
    </citation>
    <scope>NUCLEOTIDE SEQUENCE</scope>
    <source>
        <strain evidence="8">F60SS</strain>
    </source>
</reference>
<dbReference type="InterPro" id="IPR013990">
    <property type="entry name" value="WHy-dom"/>
</dbReference>
<evidence type="ECO:0000256" key="2">
    <source>
        <dbReference type="ARBA" id="ARBA00022692"/>
    </source>
</evidence>
<evidence type="ECO:0000256" key="4">
    <source>
        <dbReference type="ARBA" id="ARBA00023136"/>
    </source>
</evidence>
<dbReference type="PANTHER" id="PTHR31234">
    <property type="entry name" value="LATE EMBRYOGENESIS ABUNDANT (LEA) HYDROXYPROLINE-RICH GLYCOPROTEIN FAMILY"/>
    <property type="match status" value="1"/>
</dbReference>
<keyword evidence="3 6" id="KW-1133">Transmembrane helix</keyword>
<dbReference type="SMART" id="SM00769">
    <property type="entry name" value="WHy"/>
    <property type="match status" value="1"/>
</dbReference>
<dbReference type="Pfam" id="PF03168">
    <property type="entry name" value="LEA_2"/>
    <property type="match status" value="1"/>
</dbReference>
<feature type="transmembrane region" description="Helical" evidence="6">
    <location>
        <begin position="47"/>
        <end position="70"/>
    </location>
</feature>
<dbReference type="EMBL" id="JAKUCV010007312">
    <property type="protein sequence ID" value="KAJ4823962.1"/>
    <property type="molecule type" value="Genomic_DNA"/>
</dbReference>
<name>A0A9Q0F3H3_9ROSI</name>
<feature type="region of interest" description="Disordered" evidence="5">
    <location>
        <begin position="1"/>
        <end position="35"/>
    </location>
</feature>
<protein>
    <recommendedName>
        <fullName evidence="7">Water stress and hypersensitive response domain-containing protein</fullName>
    </recommendedName>
</protein>
<dbReference type="SUPFAM" id="SSF117070">
    <property type="entry name" value="LEA14-like"/>
    <property type="match status" value="1"/>
</dbReference>
<keyword evidence="9" id="KW-1185">Reference proteome</keyword>
<dbReference type="InterPro" id="IPR044839">
    <property type="entry name" value="NDR1-like"/>
</dbReference>
<proteinExistence type="predicted"/>
<dbReference type="OrthoDB" id="764273at2759"/>
<evidence type="ECO:0000256" key="5">
    <source>
        <dbReference type="SAM" id="MobiDB-lite"/>
    </source>
</evidence>
<dbReference type="GO" id="GO:0009269">
    <property type="term" value="P:response to desiccation"/>
    <property type="evidence" value="ECO:0007669"/>
    <property type="project" value="InterPro"/>
</dbReference>
<evidence type="ECO:0000313" key="8">
    <source>
        <dbReference type="EMBL" id="KAJ4823962.1"/>
    </source>
</evidence>
<comment type="caution">
    <text evidence="8">The sequence shown here is derived from an EMBL/GenBank/DDBJ whole genome shotgun (WGS) entry which is preliminary data.</text>
</comment>
<comment type="subcellular location">
    <subcellularLocation>
        <location evidence="1">Membrane</location>
        <topology evidence="1">Single-pass membrane protein</topology>
    </subcellularLocation>
</comment>
<evidence type="ECO:0000313" key="9">
    <source>
        <dbReference type="Proteomes" id="UP001141552"/>
    </source>
</evidence>
<dbReference type="Gene3D" id="2.60.40.1820">
    <property type="match status" value="1"/>
</dbReference>
<feature type="domain" description="Water stress and hypersensitive response" evidence="7">
    <location>
        <begin position="87"/>
        <end position="199"/>
    </location>
</feature>